<evidence type="ECO:0000313" key="1">
    <source>
        <dbReference type="EMBL" id="RFZ90282.1"/>
    </source>
</evidence>
<comment type="caution">
    <text evidence="1">The sequence shown here is derived from an EMBL/GenBank/DDBJ whole genome shotgun (WGS) entry which is preliminary data.</text>
</comment>
<proteinExistence type="predicted"/>
<accession>A0A372NMV0</accession>
<dbReference type="Proteomes" id="UP000264217">
    <property type="component" value="Unassembled WGS sequence"/>
</dbReference>
<name>A0A372NMV0_9SPHI</name>
<evidence type="ECO:0000313" key="2">
    <source>
        <dbReference type="Proteomes" id="UP000264217"/>
    </source>
</evidence>
<dbReference type="AlphaFoldDB" id="A0A372NMV0"/>
<dbReference type="OrthoDB" id="638838at2"/>
<dbReference type="RefSeq" id="WP_117393696.1">
    <property type="nucleotide sequence ID" value="NZ_QWDC01000004.1"/>
</dbReference>
<sequence>MKKPKPLSISPVTREKELYKAFLERFKLACERMAGKGFFEQLPPEHFPHLFEQRIPPLKLEFVSGEFTTKQETEMHTFFRLKMAGLSYKTLTGEFVQASDYFREGILLISYLKTLFKIRPDLQVLPVIIGGYQLGSEWSVNATNAILHFMNTLCIVLSDQLSRGITIDYSTTTLLGANVADNKIKVRYERVLPKRVKLDGHFRDVFPLQWTGIKGKLEPVMIRPNNIGYPAECNQPALVCMQQHALTRLTERLSLAPGMLLYMLDVYFRNRPTGIYFNDAHLLVFNAGGKKLGYLVTDLLNDMLVIRTFLFLTNDGTPEGRKIAELTRLQRPDKKHLSIDTLEGINSLRLSEDVQLSALFTEAGCEDLLDLTVFENFAELHATGINSETMLRYLHNSPFMRRRS</sequence>
<keyword evidence="2" id="KW-1185">Reference proteome</keyword>
<reference evidence="1 2" key="1">
    <citation type="submission" date="2018-08" db="EMBL/GenBank/DDBJ databases">
        <title>Mucilaginibacter sp. MYSH2.</title>
        <authorList>
            <person name="Seo T."/>
        </authorList>
    </citation>
    <scope>NUCLEOTIDE SEQUENCE [LARGE SCALE GENOMIC DNA]</scope>
    <source>
        <strain evidence="1 2">MYSH2</strain>
    </source>
</reference>
<organism evidence="1 2">
    <name type="scientific">Mucilaginibacter conchicola</name>
    <dbReference type="NCBI Taxonomy" id="2303333"/>
    <lineage>
        <taxon>Bacteria</taxon>
        <taxon>Pseudomonadati</taxon>
        <taxon>Bacteroidota</taxon>
        <taxon>Sphingobacteriia</taxon>
        <taxon>Sphingobacteriales</taxon>
        <taxon>Sphingobacteriaceae</taxon>
        <taxon>Mucilaginibacter</taxon>
    </lineage>
</organism>
<protein>
    <submittedName>
        <fullName evidence="1">Uncharacterized protein</fullName>
    </submittedName>
</protein>
<gene>
    <name evidence="1" type="ORF">D0C36_21020</name>
</gene>
<dbReference type="EMBL" id="QWDC01000004">
    <property type="protein sequence ID" value="RFZ90282.1"/>
    <property type="molecule type" value="Genomic_DNA"/>
</dbReference>